<feature type="transmembrane region" description="Helical" evidence="4">
    <location>
        <begin position="45"/>
        <end position="63"/>
    </location>
</feature>
<dbReference type="PROSITE" id="PS51503">
    <property type="entry name" value="HIG1"/>
    <property type="match status" value="1"/>
</dbReference>
<keyword evidence="7" id="KW-1185">Reference proteome</keyword>
<dbReference type="InterPro" id="IPR007667">
    <property type="entry name" value="Hypoxia_induced_domain"/>
</dbReference>
<proteinExistence type="predicted"/>
<evidence type="ECO:0000256" key="4">
    <source>
        <dbReference type="SAM" id="Phobius"/>
    </source>
</evidence>
<reference evidence="6 7" key="1">
    <citation type="journal article" date="2015" name="Stand. Genomic Sci.">
        <title>Genomic Encyclopedia of Bacterial and Archaeal Type Strains, Phase III: the genomes of soil and plant-associated and newly described type strains.</title>
        <authorList>
            <person name="Whitman W.B."/>
            <person name="Woyke T."/>
            <person name="Klenk H.P."/>
            <person name="Zhou Y."/>
            <person name="Lilburn T.G."/>
            <person name="Beck B.J."/>
            <person name="De Vos P."/>
            <person name="Vandamme P."/>
            <person name="Eisen J.A."/>
            <person name="Garrity G."/>
            <person name="Hugenholtz P."/>
            <person name="Kyrpides N.C."/>
        </authorList>
    </citation>
    <scope>NUCLEOTIDE SEQUENCE [LARGE SCALE GENOMIC DNA]</scope>
    <source>
        <strain evidence="6 7">CGMCC 1.5364</strain>
    </source>
</reference>
<accession>A0A562NQS9</accession>
<evidence type="ECO:0000256" key="2">
    <source>
        <dbReference type="ARBA" id="ARBA00022989"/>
    </source>
</evidence>
<keyword evidence="3 4" id="KW-0472">Membrane</keyword>
<keyword evidence="2 4" id="KW-1133">Transmembrane helix</keyword>
<name>A0A562NQS9_9RHOB</name>
<evidence type="ECO:0000313" key="7">
    <source>
        <dbReference type="Proteomes" id="UP000316225"/>
    </source>
</evidence>
<organism evidence="6 7">
    <name type="scientific">Paracoccus sulfuroxidans</name>
    <dbReference type="NCBI Taxonomy" id="384678"/>
    <lineage>
        <taxon>Bacteria</taxon>
        <taxon>Pseudomonadati</taxon>
        <taxon>Pseudomonadota</taxon>
        <taxon>Alphaproteobacteria</taxon>
        <taxon>Rhodobacterales</taxon>
        <taxon>Paracoccaceae</taxon>
        <taxon>Paracoccus</taxon>
    </lineage>
</organism>
<dbReference type="OrthoDB" id="7284889at2"/>
<feature type="domain" description="HIG1" evidence="5">
    <location>
        <begin position="1"/>
        <end position="66"/>
    </location>
</feature>
<feature type="transmembrane region" description="Helical" evidence="4">
    <location>
        <begin position="6"/>
        <end position="29"/>
    </location>
</feature>
<protein>
    <submittedName>
        <fullName evidence="6">Hypoxia induced protein</fullName>
    </submittedName>
</protein>
<dbReference type="Proteomes" id="UP000316225">
    <property type="component" value="Unassembled WGS sequence"/>
</dbReference>
<dbReference type="RefSeq" id="WP_145397872.1">
    <property type="nucleotide sequence ID" value="NZ_VLKU01000005.1"/>
</dbReference>
<keyword evidence="1 4" id="KW-0812">Transmembrane</keyword>
<evidence type="ECO:0000313" key="6">
    <source>
        <dbReference type="EMBL" id="TWI34548.1"/>
    </source>
</evidence>
<comment type="caution">
    <text evidence="6">The sequence shown here is derived from an EMBL/GenBank/DDBJ whole genome shotgun (WGS) entry which is preliminary data.</text>
</comment>
<sequence>MKDDPLFYLLMAAMAVVVLILMTGIGAFAKGGEFNRKNGNRLMRWRLIAQAAAIAIFLLYMWMRMK</sequence>
<evidence type="ECO:0000256" key="3">
    <source>
        <dbReference type="ARBA" id="ARBA00023136"/>
    </source>
</evidence>
<dbReference type="AlphaFoldDB" id="A0A562NQS9"/>
<evidence type="ECO:0000256" key="1">
    <source>
        <dbReference type="ARBA" id="ARBA00022692"/>
    </source>
</evidence>
<dbReference type="EMBL" id="VLKU01000005">
    <property type="protein sequence ID" value="TWI34548.1"/>
    <property type="molecule type" value="Genomic_DNA"/>
</dbReference>
<dbReference type="Pfam" id="PF04588">
    <property type="entry name" value="HIG_1_N"/>
    <property type="match status" value="1"/>
</dbReference>
<evidence type="ECO:0000259" key="5">
    <source>
        <dbReference type="PROSITE" id="PS51503"/>
    </source>
</evidence>
<gene>
    <name evidence="6" type="ORF">IQ24_02068</name>
</gene>
<dbReference type="NCBIfam" id="NF033233">
    <property type="entry name" value="twin_helix"/>
    <property type="match status" value="1"/>
</dbReference>